<gene>
    <name evidence="11" type="ORF">MUN89_00375</name>
</gene>
<keyword evidence="4" id="KW-0633">Potassium transport</keyword>
<keyword evidence="8" id="KW-0406">Ion transport</keyword>
<dbReference type="InterPro" id="IPR004772">
    <property type="entry name" value="TrkH"/>
</dbReference>
<evidence type="ECO:0000256" key="3">
    <source>
        <dbReference type="ARBA" id="ARBA00022475"/>
    </source>
</evidence>
<sequence length="442" mass="47933">MTNMKNKFINLSPPRFLILVFLTLIILGSLLLMLPISTTESISFIDALFTATSAMTVTGLIVVDTGTAYSLFGQIVIMCLIQLGGLGIMTFAVLIYMALGRKIGIKERLLIKQALNQTSLGGIIRLVKKLLVFSLTVEFIAVVFLCTKWCPEMGFTDGLYASIFHSVSAFNNAGFSIWSDSLSGYVIDPVINIVITLLFIIGGVGFTVVFDLWKNKEFHQLSLHSKIMIVGTIAVNIFSFLIIFILEYNNPGTIGDFSTAGKLQAAYFQAVTPRTAGFNTVDIGQMEDASLFFMLILMFIGGGSASTAGGIKLTTALAIVLATIAFFKDRNHAVVYRRRLDYQLIIRALALTVGSVFVVSIAVFILDLSQNAPFLTVLFETISAFGTVGLSMGLTGSLTIIGKIVIIFTMLAGKLGPLTFAFAFAKQTPDIIKYPSEDILTG</sequence>
<feature type="transmembrane region" description="Helical" evidence="10">
    <location>
        <begin position="291"/>
        <end position="324"/>
    </location>
</feature>
<feature type="transmembrane region" description="Helical" evidence="10">
    <location>
        <begin position="130"/>
        <end position="147"/>
    </location>
</feature>
<keyword evidence="2" id="KW-0813">Transport</keyword>
<dbReference type="NCBIfam" id="TIGR00933">
    <property type="entry name" value="2a38"/>
    <property type="match status" value="1"/>
</dbReference>
<dbReference type="EMBL" id="CP095073">
    <property type="protein sequence ID" value="UOQ44489.1"/>
    <property type="molecule type" value="Genomic_DNA"/>
</dbReference>
<protein>
    <submittedName>
        <fullName evidence="11">TrkH family potassium uptake protein</fullName>
    </submittedName>
</protein>
<feature type="transmembrane region" description="Helical" evidence="10">
    <location>
        <begin position="190"/>
        <end position="213"/>
    </location>
</feature>
<evidence type="ECO:0000256" key="6">
    <source>
        <dbReference type="ARBA" id="ARBA00022958"/>
    </source>
</evidence>
<keyword evidence="7 10" id="KW-1133">Transmembrane helix</keyword>
<evidence type="ECO:0000256" key="7">
    <source>
        <dbReference type="ARBA" id="ARBA00022989"/>
    </source>
</evidence>
<keyword evidence="5 10" id="KW-0812">Transmembrane</keyword>
<evidence type="ECO:0000256" key="10">
    <source>
        <dbReference type="SAM" id="Phobius"/>
    </source>
</evidence>
<feature type="transmembrane region" description="Helical" evidence="10">
    <location>
        <begin position="404"/>
        <end position="425"/>
    </location>
</feature>
<evidence type="ECO:0000256" key="9">
    <source>
        <dbReference type="ARBA" id="ARBA00023136"/>
    </source>
</evidence>
<dbReference type="PANTHER" id="PTHR32024">
    <property type="entry name" value="TRK SYSTEM POTASSIUM UPTAKE PROTEIN TRKG-RELATED"/>
    <property type="match status" value="1"/>
</dbReference>
<keyword evidence="3" id="KW-1003">Cell membrane</keyword>
<evidence type="ECO:0000313" key="12">
    <source>
        <dbReference type="Proteomes" id="UP000831787"/>
    </source>
</evidence>
<feature type="transmembrane region" description="Helical" evidence="10">
    <location>
        <begin position="16"/>
        <end position="36"/>
    </location>
</feature>
<evidence type="ECO:0000313" key="11">
    <source>
        <dbReference type="EMBL" id="UOQ44489.1"/>
    </source>
</evidence>
<reference evidence="11 12" key="1">
    <citation type="submission" date="2022-04" db="EMBL/GenBank/DDBJ databases">
        <title>Halobacillus sp. isolated from saltern.</title>
        <authorList>
            <person name="Won M."/>
            <person name="Lee C.-M."/>
            <person name="Woen H.-Y."/>
            <person name="Kwon S.-W."/>
        </authorList>
    </citation>
    <scope>NUCLEOTIDE SEQUENCE [LARGE SCALE GENOMIC DNA]</scope>
    <source>
        <strain evidence="11 12">SSBR10-3</strain>
    </source>
</reference>
<name>A0ABY4ELG6_9BACI</name>
<evidence type="ECO:0000256" key="1">
    <source>
        <dbReference type="ARBA" id="ARBA00004651"/>
    </source>
</evidence>
<evidence type="ECO:0000256" key="5">
    <source>
        <dbReference type="ARBA" id="ARBA00022692"/>
    </source>
</evidence>
<dbReference type="Pfam" id="PF02386">
    <property type="entry name" value="TrkH"/>
    <property type="match status" value="1"/>
</dbReference>
<feature type="transmembrane region" description="Helical" evidence="10">
    <location>
        <begin position="372"/>
        <end position="392"/>
    </location>
</feature>
<proteinExistence type="predicted"/>
<dbReference type="InterPro" id="IPR003445">
    <property type="entry name" value="Cat_transpt"/>
</dbReference>
<accession>A0ABY4ELG6</accession>
<evidence type="ECO:0000256" key="4">
    <source>
        <dbReference type="ARBA" id="ARBA00022538"/>
    </source>
</evidence>
<organism evidence="11 12">
    <name type="scientific">Halobacillus salinarum</name>
    <dbReference type="NCBI Taxonomy" id="2932257"/>
    <lineage>
        <taxon>Bacteria</taxon>
        <taxon>Bacillati</taxon>
        <taxon>Bacillota</taxon>
        <taxon>Bacilli</taxon>
        <taxon>Bacillales</taxon>
        <taxon>Bacillaceae</taxon>
        <taxon>Halobacillus</taxon>
    </lineage>
</organism>
<evidence type="ECO:0000256" key="2">
    <source>
        <dbReference type="ARBA" id="ARBA00022448"/>
    </source>
</evidence>
<evidence type="ECO:0000256" key="8">
    <source>
        <dbReference type="ARBA" id="ARBA00023065"/>
    </source>
</evidence>
<keyword evidence="6" id="KW-0630">Potassium</keyword>
<keyword evidence="9 10" id="KW-0472">Membrane</keyword>
<keyword evidence="12" id="KW-1185">Reference proteome</keyword>
<dbReference type="PANTHER" id="PTHR32024:SF1">
    <property type="entry name" value="KTR SYSTEM POTASSIUM UPTAKE PROTEIN B"/>
    <property type="match status" value="1"/>
</dbReference>
<feature type="transmembrane region" description="Helical" evidence="10">
    <location>
        <begin position="42"/>
        <end position="63"/>
    </location>
</feature>
<feature type="transmembrane region" description="Helical" evidence="10">
    <location>
        <begin position="75"/>
        <end position="99"/>
    </location>
</feature>
<dbReference type="Proteomes" id="UP000831787">
    <property type="component" value="Chromosome"/>
</dbReference>
<feature type="transmembrane region" description="Helical" evidence="10">
    <location>
        <begin position="344"/>
        <end position="366"/>
    </location>
</feature>
<comment type="subcellular location">
    <subcellularLocation>
        <location evidence="1">Cell membrane</location>
        <topology evidence="1">Multi-pass membrane protein</topology>
    </subcellularLocation>
</comment>
<feature type="transmembrane region" description="Helical" evidence="10">
    <location>
        <begin position="225"/>
        <end position="246"/>
    </location>
</feature>